<keyword evidence="4" id="KW-0378">Hydrolase</keyword>
<keyword evidence="6" id="KW-0443">Lipid metabolism</keyword>
<comment type="similarity">
    <text evidence="2">Belongs to the phospholipase D family.</text>
</comment>
<dbReference type="SUPFAM" id="SSF56024">
    <property type="entry name" value="Phospholipase D/nuclease"/>
    <property type="match status" value="1"/>
</dbReference>
<evidence type="ECO:0000256" key="4">
    <source>
        <dbReference type="ARBA" id="ARBA00022801"/>
    </source>
</evidence>
<dbReference type="GO" id="GO:0004630">
    <property type="term" value="F:phospholipase D activity"/>
    <property type="evidence" value="ECO:0007669"/>
    <property type="project" value="UniProtKB-EC"/>
</dbReference>
<evidence type="ECO:0000256" key="6">
    <source>
        <dbReference type="ARBA" id="ARBA00023098"/>
    </source>
</evidence>
<feature type="signal peptide" evidence="7">
    <location>
        <begin position="1"/>
        <end position="25"/>
    </location>
</feature>
<dbReference type="PANTHER" id="PTHR43856:SF1">
    <property type="entry name" value="MITOCHONDRIAL CARDIOLIPIN HYDROLASE"/>
    <property type="match status" value="1"/>
</dbReference>
<feature type="domain" description="PLD phosphodiesterase" evidence="8">
    <location>
        <begin position="118"/>
        <end position="145"/>
    </location>
</feature>
<evidence type="ECO:0000313" key="9">
    <source>
        <dbReference type="EMBL" id="QSX98935.1"/>
    </source>
</evidence>
<feature type="chain" id="PRO_5042583587" description="phospholipase D" evidence="7">
    <location>
        <begin position="26"/>
        <end position="192"/>
    </location>
</feature>
<reference evidence="9 10" key="1">
    <citation type="submission" date="2021-03" db="EMBL/GenBank/DDBJ databases">
        <title>Draft genome sequence of Janthinobacterium sp. strain PLB02 isolated from infected primmorphs (Lubomirskia baicalensis).</title>
        <authorList>
            <person name="Chernogor L.I."/>
            <person name="Belikov S.I."/>
            <person name="Petrushin I.S."/>
        </authorList>
    </citation>
    <scope>NUCLEOTIDE SEQUENCE [LARGE SCALE GENOMIC DNA]</scope>
    <source>
        <strain evidence="9 10">PLB02</strain>
    </source>
</reference>
<comment type="catalytic activity">
    <reaction evidence="1">
        <text>a 1,2-diacyl-sn-glycero-3-phosphocholine + H2O = a 1,2-diacyl-sn-glycero-3-phosphate + choline + H(+)</text>
        <dbReference type="Rhea" id="RHEA:14445"/>
        <dbReference type="ChEBI" id="CHEBI:15354"/>
        <dbReference type="ChEBI" id="CHEBI:15377"/>
        <dbReference type="ChEBI" id="CHEBI:15378"/>
        <dbReference type="ChEBI" id="CHEBI:57643"/>
        <dbReference type="ChEBI" id="CHEBI:58608"/>
        <dbReference type="EC" id="3.1.4.4"/>
    </reaction>
</comment>
<evidence type="ECO:0000256" key="2">
    <source>
        <dbReference type="ARBA" id="ARBA00008664"/>
    </source>
</evidence>
<dbReference type="PANTHER" id="PTHR43856">
    <property type="entry name" value="CARDIOLIPIN HYDROLASE"/>
    <property type="match status" value="1"/>
</dbReference>
<name>A0AAJ4MXD3_9BURK</name>
<proteinExistence type="inferred from homology"/>
<dbReference type="Proteomes" id="UP000662821">
    <property type="component" value="Chromosome"/>
</dbReference>
<sequence length="192" mass="20541">MPAMKNLVLAVALCLDNGVPPAALAADAAPTVTIENAFSPDGGAEALVLKVIDSAASTIRLAAYSFSSPHVVEALLRARQRGVDVRVLADTRRNARKNSRAALDRLVGAGIPTRLISRYALHHDKYIVADGVTVQNGSFNYTADAATANSENVLVVWNSERLAQSYLAHWENRWASGIDYARRPAAALAPRP</sequence>
<dbReference type="InterPro" id="IPR001736">
    <property type="entry name" value="PLipase_D/transphosphatidylase"/>
</dbReference>
<dbReference type="GO" id="GO:0016891">
    <property type="term" value="F:RNA endonuclease activity producing 5'-phosphomonoesters, hydrolytic mechanism"/>
    <property type="evidence" value="ECO:0007669"/>
    <property type="project" value="TreeGrafter"/>
</dbReference>
<evidence type="ECO:0000259" key="8">
    <source>
        <dbReference type="PROSITE" id="PS50035"/>
    </source>
</evidence>
<dbReference type="EMBL" id="CP071520">
    <property type="protein sequence ID" value="QSX98935.1"/>
    <property type="molecule type" value="Genomic_DNA"/>
</dbReference>
<dbReference type="EC" id="3.1.4.4" evidence="3"/>
<dbReference type="PROSITE" id="PS50035">
    <property type="entry name" value="PLD"/>
    <property type="match status" value="1"/>
</dbReference>
<gene>
    <name evidence="9" type="ORF">J3P46_14135</name>
</gene>
<dbReference type="Pfam" id="PF13091">
    <property type="entry name" value="PLDc_2"/>
    <property type="match status" value="1"/>
</dbReference>
<evidence type="ECO:0000256" key="1">
    <source>
        <dbReference type="ARBA" id="ARBA00000798"/>
    </source>
</evidence>
<evidence type="ECO:0000256" key="7">
    <source>
        <dbReference type="SAM" id="SignalP"/>
    </source>
</evidence>
<keyword evidence="5" id="KW-0442">Lipid degradation</keyword>
<dbReference type="GO" id="GO:0006793">
    <property type="term" value="P:phosphorus metabolic process"/>
    <property type="evidence" value="ECO:0007669"/>
    <property type="project" value="UniProtKB-ARBA"/>
</dbReference>
<evidence type="ECO:0000256" key="5">
    <source>
        <dbReference type="ARBA" id="ARBA00022963"/>
    </source>
</evidence>
<keyword evidence="7" id="KW-0732">Signal</keyword>
<dbReference type="AlphaFoldDB" id="A0AAJ4MXD3"/>
<evidence type="ECO:0000313" key="10">
    <source>
        <dbReference type="Proteomes" id="UP000662821"/>
    </source>
</evidence>
<accession>A0AAJ4MXD3</accession>
<dbReference type="InterPro" id="IPR025202">
    <property type="entry name" value="PLD-like_dom"/>
</dbReference>
<dbReference type="Gene3D" id="3.30.870.10">
    <property type="entry name" value="Endonuclease Chain A"/>
    <property type="match status" value="1"/>
</dbReference>
<organism evidence="9 10">
    <name type="scientific">Janthinobacterium lividum</name>
    <dbReference type="NCBI Taxonomy" id="29581"/>
    <lineage>
        <taxon>Bacteria</taxon>
        <taxon>Pseudomonadati</taxon>
        <taxon>Pseudomonadota</taxon>
        <taxon>Betaproteobacteria</taxon>
        <taxon>Burkholderiales</taxon>
        <taxon>Oxalobacteraceae</taxon>
        <taxon>Janthinobacterium</taxon>
    </lineage>
</organism>
<evidence type="ECO:0000256" key="3">
    <source>
        <dbReference type="ARBA" id="ARBA00012027"/>
    </source>
</evidence>
<protein>
    <recommendedName>
        <fullName evidence="3">phospholipase D</fullName>
        <ecNumber evidence="3">3.1.4.4</ecNumber>
    </recommendedName>
</protein>
<dbReference type="InterPro" id="IPR051406">
    <property type="entry name" value="PLD_domain"/>
</dbReference>
<dbReference type="GO" id="GO:0016042">
    <property type="term" value="P:lipid catabolic process"/>
    <property type="evidence" value="ECO:0007669"/>
    <property type="project" value="UniProtKB-KW"/>
</dbReference>
<dbReference type="CDD" id="cd09170">
    <property type="entry name" value="PLDc_Nuc"/>
    <property type="match status" value="1"/>
</dbReference>